<proteinExistence type="predicted"/>
<name>A0A4R1HWU1_PSEEN</name>
<sequence>MLTARRAGSSVRPVTTSATDLETRVRAYMDACTSGDAAAVASHLTTDAVHYFPPDMYDGPWRGAVPIGEKWAEKVRTGRSAWTVDAIAVDAARRVAVCEWTHFKQAAGVLLRGTEWYEFDGEGLIAEIRAYYASPQDTALARLELGGFDYAGRGYPEAPRAAVGG</sequence>
<dbReference type="Pfam" id="PF12680">
    <property type="entry name" value="SnoaL_2"/>
    <property type="match status" value="1"/>
</dbReference>
<dbReference type="Proteomes" id="UP000295560">
    <property type="component" value="Unassembled WGS sequence"/>
</dbReference>
<dbReference type="SUPFAM" id="SSF54427">
    <property type="entry name" value="NTF2-like"/>
    <property type="match status" value="1"/>
</dbReference>
<comment type="caution">
    <text evidence="2">The sequence shown here is derived from an EMBL/GenBank/DDBJ whole genome shotgun (WGS) entry which is preliminary data.</text>
</comment>
<feature type="domain" description="SnoaL-like" evidence="1">
    <location>
        <begin position="25"/>
        <end position="128"/>
    </location>
</feature>
<dbReference type="AlphaFoldDB" id="A0A4R1HWU1"/>
<protein>
    <submittedName>
        <fullName evidence="2">SnoaL-like protein</fullName>
    </submittedName>
</protein>
<organism evidence="2 3">
    <name type="scientific">Pseudonocardia endophytica</name>
    <dbReference type="NCBI Taxonomy" id="401976"/>
    <lineage>
        <taxon>Bacteria</taxon>
        <taxon>Bacillati</taxon>
        <taxon>Actinomycetota</taxon>
        <taxon>Actinomycetes</taxon>
        <taxon>Pseudonocardiales</taxon>
        <taxon>Pseudonocardiaceae</taxon>
        <taxon>Pseudonocardia</taxon>
    </lineage>
</organism>
<dbReference type="InterPro" id="IPR037401">
    <property type="entry name" value="SnoaL-like"/>
</dbReference>
<dbReference type="Gene3D" id="3.10.450.50">
    <property type="match status" value="1"/>
</dbReference>
<reference evidence="2 3" key="1">
    <citation type="submission" date="2019-03" db="EMBL/GenBank/DDBJ databases">
        <title>Sequencing the genomes of 1000 actinobacteria strains.</title>
        <authorList>
            <person name="Klenk H.-P."/>
        </authorList>
    </citation>
    <scope>NUCLEOTIDE SEQUENCE [LARGE SCALE GENOMIC DNA]</scope>
    <source>
        <strain evidence="2 3">DSM 44969</strain>
    </source>
</reference>
<gene>
    <name evidence="2" type="ORF">EV378_1768</name>
</gene>
<accession>A0A4R1HWU1</accession>
<dbReference type="InterPro" id="IPR032710">
    <property type="entry name" value="NTF2-like_dom_sf"/>
</dbReference>
<dbReference type="EMBL" id="SMFZ01000001">
    <property type="protein sequence ID" value="TCK25941.1"/>
    <property type="molecule type" value="Genomic_DNA"/>
</dbReference>
<evidence type="ECO:0000313" key="3">
    <source>
        <dbReference type="Proteomes" id="UP000295560"/>
    </source>
</evidence>
<dbReference type="OrthoDB" id="981191at2"/>
<evidence type="ECO:0000313" key="2">
    <source>
        <dbReference type="EMBL" id="TCK25941.1"/>
    </source>
</evidence>
<keyword evidence="3" id="KW-1185">Reference proteome</keyword>
<evidence type="ECO:0000259" key="1">
    <source>
        <dbReference type="Pfam" id="PF12680"/>
    </source>
</evidence>